<gene>
    <name evidence="1" type="ORF">F3059_11915</name>
</gene>
<dbReference type="AlphaFoldDB" id="A0A6N6M2D3"/>
<reference evidence="1 2" key="1">
    <citation type="submission" date="2019-09" db="EMBL/GenBank/DDBJ databases">
        <title>Genomes of Cryomorphaceae.</title>
        <authorList>
            <person name="Bowman J.P."/>
        </authorList>
    </citation>
    <scope>NUCLEOTIDE SEQUENCE [LARGE SCALE GENOMIC DNA]</scope>
    <source>
        <strain evidence="1 2">KCTC 52047</strain>
    </source>
</reference>
<proteinExistence type="predicted"/>
<dbReference type="OrthoDB" id="1466667at2"/>
<keyword evidence="2" id="KW-1185">Reference proteome</keyword>
<dbReference type="RefSeq" id="WP_151169554.1">
    <property type="nucleotide sequence ID" value="NZ_WACR01000010.1"/>
</dbReference>
<organism evidence="1 2">
    <name type="scientific">Salibacter halophilus</name>
    <dbReference type="NCBI Taxonomy" id="1803916"/>
    <lineage>
        <taxon>Bacteria</taxon>
        <taxon>Pseudomonadati</taxon>
        <taxon>Bacteroidota</taxon>
        <taxon>Flavobacteriia</taxon>
        <taxon>Flavobacteriales</taxon>
        <taxon>Salibacteraceae</taxon>
        <taxon>Salibacter</taxon>
    </lineage>
</organism>
<evidence type="ECO:0000313" key="2">
    <source>
        <dbReference type="Proteomes" id="UP000435357"/>
    </source>
</evidence>
<protein>
    <recommendedName>
        <fullName evidence="3">Cell division protein FtsQ</fullName>
    </recommendedName>
</protein>
<dbReference type="EMBL" id="WACR01000010">
    <property type="protein sequence ID" value="KAB1062884.1"/>
    <property type="molecule type" value="Genomic_DNA"/>
</dbReference>
<evidence type="ECO:0008006" key="3">
    <source>
        <dbReference type="Google" id="ProtNLM"/>
    </source>
</evidence>
<comment type="caution">
    <text evidence="1">The sequence shown here is derived from an EMBL/GenBank/DDBJ whole genome shotgun (WGS) entry which is preliminary data.</text>
</comment>
<accession>A0A6N6M2D3</accession>
<name>A0A6N6M2D3_9FLAO</name>
<sequence length="263" mass="30096">MKRVLNIAGWVLSVVGLIVVLGFTESELASKKYSDLRVNIHTDQGNFFVSTSEVEQAVKNMGYATGAQSVRSINITSLEEFFDRYPSVKKSQVYSTINGELMVEIEQRNPIVRVYSGNESFYIDDEGALMPLSGNYTAHVPVANGNIRVPFNLSYQQNYADTSGKKLNSEKLKLHELYRLVSTIREDELWNAQFNQVYVNENNDYELIPRVGDHRIILGDAQDLKEKLNKLKIFYYDGLNKTGWNEYEVINLKYHNQVVCTKN</sequence>
<dbReference type="Proteomes" id="UP000435357">
    <property type="component" value="Unassembled WGS sequence"/>
</dbReference>
<evidence type="ECO:0000313" key="1">
    <source>
        <dbReference type="EMBL" id="KAB1062884.1"/>
    </source>
</evidence>